<dbReference type="GO" id="GO:0046914">
    <property type="term" value="F:transition metal ion binding"/>
    <property type="evidence" value="ECO:0007669"/>
    <property type="project" value="InterPro"/>
</dbReference>
<dbReference type="EMBL" id="LXQD01000049">
    <property type="protein sequence ID" value="RCJ40613.1"/>
    <property type="molecule type" value="Genomic_DNA"/>
</dbReference>
<gene>
    <name evidence="3" type="ORF">A6770_37725</name>
</gene>
<protein>
    <recommendedName>
        <fullName evidence="2">Nitrile hydratase alpha/Thiocyanate hydrolase gamma domain-containing protein</fullName>
    </recommendedName>
</protein>
<sequence>MNNKGITPNLPLWSYQLQQNSKLAVKTRKDLEIHLVTRALKDKGFRQELIANPKAVVEKELETKLPKEIEINVLEETQDILYMVLPCNPYEEISEEELKSSLEMTYEDIAQWVMEQQRNAFIDENNGVRVIAKAWRDETFKQQLLQNPIMLFKQEFTQEIQDELQEVKIKMFVETANNIFILLPRDLMPPEVSIEAAEMNMLMIAAGSAGDTQGQNTPASKCTTNTVCCGVCKFFSLIYE</sequence>
<comment type="caution">
    <text evidence="3">The sequence shown here is derived from an EMBL/GenBank/DDBJ whole genome shotgun (WGS) entry which is preliminary data.</text>
</comment>
<organism evidence="3 4">
    <name type="scientific">Nostoc minutum NIES-26</name>
    <dbReference type="NCBI Taxonomy" id="1844469"/>
    <lineage>
        <taxon>Bacteria</taxon>
        <taxon>Bacillati</taxon>
        <taxon>Cyanobacteriota</taxon>
        <taxon>Cyanophyceae</taxon>
        <taxon>Nostocales</taxon>
        <taxon>Nostocaceae</taxon>
        <taxon>Nostoc</taxon>
    </lineage>
</organism>
<evidence type="ECO:0000256" key="1">
    <source>
        <dbReference type="ARBA" id="ARBA00022723"/>
    </source>
</evidence>
<dbReference type="Pfam" id="PF02979">
    <property type="entry name" value="NHase_alpha"/>
    <property type="match status" value="1"/>
</dbReference>
<dbReference type="AlphaFoldDB" id="A0A367RY10"/>
<name>A0A367RY10_9NOSO</name>
<dbReference type="InterPro" id="IPR022513">
    <property type="entry name" value="TOMM_pelo"/>
</dbReference>
<dbReference type="InterPro" id="IPR004232">
    <property type="entry name" value="CN_Hdrtase_a/SCN_Hdrlase_g"/>
</dbReference>
<evidence type="ECO:0000259" key="2">
    <source>
        <dbReference type="Pfam" id="PF02979"/>
    </source>
</evidence>
<feature type="domain" description="Nitrile hydratase alpha/Thiocyanate hydrolase gamma" evidence="2">
    <location>
        <begin position="41"/>
        <end position="99"/>
    </location>
</feature>
<dbReference type="InterPro" id="IPR036648">
    <property type="entry name" value="CN_Hdrase_a/SCN_Hdrase_g_sf"/>
</dbReference>
<dbReference type="GO" id="GO:0003824">
    <property type="term" value="F:catalytic activity"/>
    <property type="evidence" value="ECO:0007669"/>
    <property type="project" value="InterPro"/>
</dbReference>
<dbReference type="Gene3D" id="3.90.330.10">
    <property type="entry name" value="Nitrile hydratase alpha /Thiocyanate hydrolase gamma"/>
    <property type="match status" value="2"/>
</dbReference>
<dbReference type="SUPFAM" id="SSF56209">
    <property type="entry name" value="Nitrile hydratase alpha chain"/>
    <property type="match status" value="2"/>
</dbReference>
<keyword evidence="1" id="KW-0479">Metal-binding</keyword>
<evidence type="ECO:0000313" key="4">
    <source>
        <dbReference type="Proteomes" id="UP000252107"/>
    </source>
</evidence>
<dbReference type="Proteomes" id="UP000252107">
    <property type="component" value="Unassembled WGS sequence"/>
</dbReference>
<keyword evidence="4" id="KW-1185">Reference proteome</keyword>
<proteinExistence type="predicted"/>
<dbReference type="NCBIfam" id="TIGR03793">
    <property type="entry name" value="leader_NHLP"/>
    <property type="match status" value="1"/>
</dbReference>
<reference evidence="3" key="1">
    <citation type="submission" date="2016-04" db="EMBL/GenBank/DDBJ databases">
        <authorList>
            <person name="Tabuchi Yagui T.R."/>
        </authorList>
    </citation>
    <scope>NUCLEOTIDE SEQUENCE [LARGE SCALE GENOMIC DNA]</scope>
    <source>
        <strain evidence="3">NIES-26</strain>
    </source>
</reference>
<evidence type="ECO:0000313" key="3">
    <source>
        <dbReference type="EMBL" id="RCJ40613.1"/>
    </source>
</evidence>
<accession>A0A367RY10</accession>